<proteinExistence type="predicted"/>
<evidence type="ECO:0000256" key="1">
    <source>
        <dbReference type="SAM" id="SignalP"/>
    </source>
</evidence>
<dbReference type="AlphaFoldDB" id="A0A2C9EUB3"/>
<dbReference type="Proteomes" id="UP000013940">
    <property type="component" value="Chromosome"/>
</dbReference>
<dbReference type="Pfam" id="PF09906">
    <property type="entry name" value="DUF2135"/>
    <property type="match status" value="1"/>
</dbReference>
<feature type="domain" description="DUF2135" evidence="2">
    <location>
        <begin position="200"/>
        <end position="256"/>
    </location>
</feature>
<sequence length="270" mass="29973">MHGRTHYMRALSSLLLTLLLAGPAFAEPSAELQEPLAGWRYSGLLDRTEQDRVAYPTPPIDRGIQRNRTLIEGQLKAIGHLRQPHSLSVNGNPLNLYTDEQGRFARPYAFGAGSNSVEVRSSEGKSLKRVQFYEANLNKTPPRIRLVLGWDDPKAELDMHIITPDGQHAFFGHPGLTNGGGLDPDGVDGPGPEMFTMTAPLRGTYLIYVNYWGNFGSGGYNFDEGSNQNEVITSQINLILNENTVDEKRETFIVPMRAIGDLLLVKSFNY</sequence>
<name>A0A2C9EUB3_PSEPH</name>
<evidence type="ECO:0000313" key="3">
    <source>
        <dbReference type="EMBL" id="AGL87199.1"/>
    </source>
</evidence>
<dbReference type="InterPro" id="IPR019220">
    <property type="entry name" value="DUF2135"/>
</dbReference>
<evidence type="ECO:0000313" key="4">
    <source>
        <dbReference type="Proteomes" id="UP000013940"/>
    </source>
</evidence>
<dbReference type="eggNOG" id="COG4676">
    <property type="taxonomic scope" value="Bacteria"/>
</dbReference>
<gene>
    <name evidence="3" type="ORF">PFLCHA0_c54610</name>
</gene>
<feature type="signal peptide" evidence="1">
    <location>
        <begin position="1"/>
        <end position="26"/>
    </location>
</feature>
<dbReference type="InterPro" id="IPR012039">
    <property type="entry name" value="UCP012281"/>
</dbReference>
<dbReference type="HOGENOM" id="CLU_081783_0_0_6"/>
<dbReference type="EMBL" id="CP003190">
    <property type="protein sequence ID" value="AGL87199.1"/>
    <property type="molecule type" value="Genomic_DNA"/>
</dbReference>
<reference evidence="4" key="1">
    <citation type="journal article" date="2014" name="Genome Announc.">
        <title>Full-genome sequence of the plant growth-promoting bacterium Pseudomonas protegens CHA0.</title>
        <authorList>
            <person name="Jousset A."/>
            <person name="Schuldes J."/>
            <person name="Keel C."/>
            <person name="Maurhofer M."/>
            <person name="Daniel R."/>
            <person name="Scheu S."/>
            <person name="Thuermer A."/>
        </authorList>
    </citation>
    <scope>NUCLEOTIDE SEQUENCE [LARGE SCALE GENOMIC DNA]</scope>
    <source>
        <strain evidence="4">DSM 19095 / LMG 27888 / CFBP 6595 / CHA0</strain>
    </source>
</reference>
<protein>
    <recommendedName>
        <fullName evidence="2">DUF2135 domain-containing protein</fullName>
    </recommendedName>
</protein>
<accession>A0A2C9EUB3</accession>
<feature type="chain" id="PRO_5013310852" description="DUF2135 domain-containing protein" evidence="1">
    <location>
        <begin position="27"/>
        <end position="270"/>
    </location>
</feature>
<organism evidence="3 4">
    <name type="scientific">Pseudomonas protegens (strain DSM 19095 / LMG 27888 / CFBP 6595 / CHA0)</name>
    <dbReference type="NCBI Taxonomy" id="1124983"/>
    <lineage>
        <taxon>Bacteria</taxon>
        <taxon>Pseudomonadati</taxon>
        <taxon>Pseudomonadota</taxon>
        <taxon>Gammaproteobacteria</taxon>
        <taxon>Pseudomonadales</taxon>
        <taxon>Pseudomonadaceae</taxon>
        <taxon>Pseudomonas</taxon>
    </lineage>
</organism>
<dbReference type="KEGG" id="pprc:PFLCHA0_c54610"/>
<dbReference type="PIRSF" id="PIRSF012281">
    <property type="entry name" value="UCP012281"/>
    <property type="match status" value="1"/>
</dbReference>
<keyword evidence="1" id="KW-0732">Signal</keyword>
<evidence type="ECO:0000259" key="2">
    <source>
        <dbReference type="Pfam" id="PF09906"/>
    </source>
</evidence>